<dbReference type="InterPro" id="IPR001915">
    <property type="entry name" value="Peptidase_M48"/>
</dbReference>
<dbReference type="PANTHER" id="PTHR43221:SF1">
    <property type="entry name" value="PROTEASE HTPX"/>
    <property type="match status" value="1"/>
</dbReference>
<dbReference type="InterPro" id="IPR050083">
    <property type="entry name" value="HtpX_protease"/>
</dbReference>
<dbReference type="Pfam" id="PF01435">
    <property type="entry name" value="Peptidase_M48"/>
    <property type="match status" value="1"/>
</dbReference>
<evidence type="ECO:0000259" key="14">
    <source>
        <dbReference type="Pfam" id="PF01435"/>
    </source>
</evidence>
<feature type="transmembrane region" description="Helical" evidence="13">
    <location>
        <begin position="38"/>
        <end position="57"/>
    </location>
</feature>
<feature type="transmembrane region" description="Helical" evidence="13">
    <location>
        <begin position="192"/>
        <end position="210"/>
    </location>
</feature>
<evidence type="ECO:0000256" key="11">
    <source>
        <dbReference type="ARBA" id="ARBA00023049"/>
    </source>
</evidence>
<dbReference type="GO" id="GO:0046872">
    <property type="term" value="F:metal ion binding"/>
    <property type="evidence" value="ECO:0007669"/>
    <property type="project" value="UniProtKB-KW"/>
</dbReference>
<feature type="transmembrane region" description="Helical" evidence="13">
    <location>
        <begin position="12"/>
        <end position="32"/>
    </location>
</feature>
<dbReference type="InterPro" id="IPR022919">
    <property type="entry name" value="Pept_M48_protease_HtpX"/>
</dbReference>
<dbReference type="EMBL" id="CAEZXX010000120">
    <property type="protein sequence ID" value="CAB4718973.1"/>
    <property type="molecule type" value="Genomic_DNA"/>
</dbReference>
<dbReference type="Gene3D" id="3.30.2010.10">
    <property type="entry name" value="Metalloproteases ('zincins'), catalytic domain"/>
    <property type="match status" value="1"/>
</dbReference>
<comment type="subcellular location">
    <subcellularLocation>
        <location evidence="2">Cell membrane</location>
        <topology evidence="2">Multi-pass membrane protein</topology>
    </subcellularLocation>
</comment>
<dbReference type="HAMAP" id="MF_00188">
    <property type="entry name" value="Pept_M48_protease_HtpX"/>
    <property type="match status" value="1"/>
</dbReference>
<keyword evidence="11" id="KW-0482">Metalloprotease</keyword>
<keyword evidence="12 13" id="KW-0472">Membrane</keyword>
<comment type="cofactor">
    <cofactor evidence="1">
        <name>Zn(2+)</name>
        <dbReference type="ChEBI" id="CHEBI:29105"/>
    </cofactor>
</comment>
<evidence type="ECO:0000313" key="15">
    <source>
        <dbReference type="EMBL" id="CAB4718973.1"/>
    </source>
</evidence>
<evidence type="ECO:0000256" key="5">
    <source>
        <dbReference type="ARBA" id="ARBA00022670"/>
    </source>
</evidence>
<dbReference type="GO" id="GO:0004222">
    <property type="term" value="F:metalloendopeptidase activity"/>
    <property type="evidence" value="ECO:0007669"/>
    <property type="project" value="InterPro"/>
</dbReference>
<protein>
    <submittedName>
        <fullName evidence="18">Unannotated protein</fullName>
    </submittedName>
</protein>
<feature type="domain" description="Peptidase M48" evidence="14">
    <location>
        <begin position="77"/>
        <end position="300"/>
    </location>
</feature>
<evidence type="ECO:0000313" key="19">
    <source>
        <dbReference type="EMBL" id="CAB4987827.1"/>
    </source>
</evidence>
<name>A0A6J7CXJ4_9ZZZZ</name>
<keyword evidence="4" id="KW-1003">Cell membrane</keyword>
<proteinExistence type="inferred from homology"/>
<evidence type="ECO:0000256" key="1">
    <source>
        <dbReference type="ARBA" id="ARBA00001947"/>
    </source>
</evidence>
<dbReference type="GO" id="GO:0005886">
    <property type="term" value="C:plasma membrane"/>
    <property type="evidence" value="ECO:0007669"/>
    <property type="project" value="UniProtKB-SubCell"/>
</dbReference>
<gene>
    <name evidence="15" type="ORF">UFOPK2602_01602</name>
    <name evidence="16" type="ORF">UFOPK2806_00314</name>
    <name evidence="17" type="ORF">UFOPK3001_01550</name>
    <name evidence="18" type="ORF">UFOPK3417_00295</name>
    <name evidence="19" type="ORF">UFOPK3954_00968</name>
</gene>
<evidence type="ECO:0000313" key="16">
    <source>
        <dbReference type="EMBL" id="CAB4740132.1"/>
    </source>
</evidence>
<evidence type="ECO:0000256" key="13">
    <source>
        <dbReference type="SAM" id="Phobius"/>
    </source>
</evidence>
<dbReference type="PANTHER" id="PTHR43221">
    <property type="entry name" value="PROTEASE HTPX"/>
    <property type="match status" value="1"/>
</dbReference>
<reference evidence="18" key="1">
    <citation type="submission" date="2020-05" db="EMBL/GenBank/DDBJ databases">
        <authorList>
            <person name="Chiriac C."/>
            <person name="Salcher M."/>
            <person name="Ghai R."/>
            <person name="Kavagutti S V."/>
        </authorList>
    </citation>
    <scope>NUCLEOTIDE SEQUENCE</scope>
</reference>
<evidence type="ECO:0000256" key="2">
    <source>
        <dbReference type="ARBA" id="ARBA00004651"/>
    </source>
</evidence>
<keyword evidence="8" id="KW-0378">Hydrolase</keyword>
<evidence type="ECO:0000256" key="6">
    <source>
        <dbReference type="ARBA" id="ARBA00022692"/>
    </source>
</evidence>
<dbReference type="CDD" id="cd07340">
    <property type="entry name" value="M48B_Htpx_like"/>
    <property type="match status" value="1"/>
</dbReference>
<evidence type="ECO:0000313" key="17">
    <source>
        <dbReference type="EMBL" id="CAB4811074.1"/>
    </source>
</evidence>
<evidence type="ECO:0000256" key="4">
    <source>
        <dbReference type="ARBA" id="ARBA00022475"/>
    </source>
</evidence>
<evidence type="ECO:0000256" key="10">
    <source>
        <dbReference type="ARBA" id="ARBA00022989"/>
    </source>
</evidence>
<dbReference type="GO" id="GO:0006508">
    <property type="term" value="P:proteolysis"/>
    <property type="evidence" value="ECO:0007669"/>
    <property type="project" value="UniProtKB-KW"/>
</dbReference>
<evidence type="ECO:0000256" key="8">
    <source>
        <dbReference type="ARBA" id="ARBA00022801"/>
    </source>
</evidence>
<evidence type="ECO:0000256" key="12">
    <source>
        <dbReference type="ARBA" id="ARBA00023136"/>
    </source>
</evidence>
<keyword evidence="10 13" id="KW-1133">Transmembrane helix</keyword>
<sequence length="301" mass="32482">MLELITANKRRSALLIAAFVLLTVAVGLLVGLLVGKALLVTLIALGVAAAMSAVSYWKADAIALAVSRAVPADPVEYRRLHNLVEGLCIASGLPKPRVYVVNDPAPNAFATGRNPKHAALAVTTGLLERMNRVELEGVVAHELSHIRNYDILVSTLAVTLVGAVALVSELTIRMMWWNGGRVRRAGDRDDTGNPVAVVGFAMLAIAPLFARMMQAAVSRQRETLADVSACHMTRYPPGLVSALEKLRDDTTVTHSATSATAHLWIEQPLSGVGDSGRLGWLHRMYSTHPPIEERIELLREL</sequence>
<keyword evidence="6 13" id="KW-0812">Transmembrane</keyword>
<dbReference type="EMBL" id="CAEZYY010000002">
    <property type="protein sequence ID" value="CAB4740132.1"/>
    <property type="molecule type" value="Genomic_DNA"/>
</dbReference>
<keyword evidence="9" id="KW-0862">Zinc</keyword>
<dbReference type="EMBL" id="CAFBON010000086">
    <property type="protein sequence ID" value="CAB4987827.1"/>
    <property type="molecule type" value="Genomic_DNA"/>
</dbReference>
<organism evidence="18">
    <name type="scientific">freshwater metagenome</name>
    <dbReference type="NCBI Taxonomy" id="449393"/>
    <lineage>
        <taxon>unclassified sequences</taxon>
        <taxon>metagenomes</taxon>
        <taxon>ecological metagenomes</taxon>
    </lineage>
</organism>
<dbReference type="EMBL" id="CAFBLR010000014">
    <property type="protein sequence ID" value="CAB4862320.1"/>
    <property type="molecule type" value="Genomic_DNA"/>
</dbReference>
<comment type="similarity">
    <text evidence="3">Belongs to the peptidase M48B family.</text>
</comment>
<evidence type="ECO:0000256" key="3">
    <source>
        <dbReference type="ARBA" id="ARBA00009779"/>
    </source>
</evidence>
<keyword evidence="5" id="KW-0645">Protease</keyword>
<keyword evidence="7" id="KW-0479">Metal-binding</keyword>
<evidence type="ECO:0000256" key="7">
    <source>
        <dbReference type="ARBA" id="ARBA00022723"/>
    </source>
</evidence>
<accession>A0A6J7CXJ4</accession>
<feature type="transmembrane region" description="Helical" evidence="13">
    <location>
        <begin position="151"/>
        <end position="172"/>
    </location>
</feature>
<dbReference type="AlphaFoldDB" id="A0A6J7CXJ4"/>
<dbReference type="EMBL" id="CAFAAJ010000102">
    <property type="protein sequence ID" value="CAB4811074.1"/>
    <property type="molecule type" value="Genomic_DNA"/>
</dbReference>
<evidence type="ECO:0000256" key="9">
    <source>
        <dbReference type="ARBA" id="ARBA00022833"/>
    </source>
</evidence>
<evidence type="ECO:0000313" key="18">
    <source>
        <dbReference type="EMBL" id="CAB4862320.1"/>
    </source>
</evidence>